<gene>
    <name evidence="1" type="ORF">DYI25_04060</name>
</gene>
<comment type="caution">
    <text evidence="1">The sequence shown here is derived from an EMBL/GenBank/DDBJ whole genome shotgun (WGS) entry which is preliminary data.</text>
</comment>
<accession>A0A944GVJ7</accession>
<organism evidence="1 2">
    <name type="scientific">Mesobacillus boroniphilus</name>
    <dbReference type="NCBI Taxonomy" id="308892"/>
    <lineage>
        <taxon>Bacteria</taxon>
        <taxon>Bacillati</taxon>
        <taxon>Bacillota</taxon>
        <taxon>Bacilli</taxon>
        <taxon>Bacillales</taxon>
        <taxon>Bacillaceae</taxon>
        <taxon>Mesobacillus</taxon>
    </lineage>
</organism>
<proteinExistence type="predicted"/>
<reference evidence="1 2" key="1">
    <citation type="journal article" date="2021" name="Microorganisms">
        <title>Bacterial Dimethylsulfoniopropionate Biosynthesis in the East China Sea.</title>
        <authorList>
            <person name="Liu J."/>
            <person name="Zhang Y."/>
            <person name="Liu J."/>
            <person name="Zhong H."/>
            <person name="Williams B.T."/>
            <person name="Zheng Y."/>
            <person name="Curson A.R.J."/>
            <person name="Sun C."/>
            <person name="Sun H."/>
            <person name="Song D."/>
            <person name="Wagner Mackenzie B."/>
            <person name="Bermejo Martinez A."/>
            <person name="Todd J.D."/>
            <person name="Zhang X.H."/>
        </authorList>
    </citation>
    <scope>NUCLEOTIDE SEQUENCE [LARGE SCALE GENOMIC DNA]</scope>
    <source>
        <strain evidence="1 2">ESS08</strain>
    </source>
</reference>
<evidence type="ECO:0000313" key="2">
    <source>
        <dbReference type="Proteomes" id="UP000761411"/>
    </source>
</evidence>
<dbReference type="Proteomes" id="UP000761411">
    <property type="component" value="Unassembled WGS sequence"/>
</dbReference>
<protein>
    <submittedName>
        <fullName evidence="1">Uncharacterized protein</fullName>
    </submittedName>
</protein>
<dbReference type="AlphaFoldDB" id="A0A944GVJ7"/>
<keyword evidence="2" id="KW-1185">Reference proteome</keyword>
<dbReference type="EMBL" id="QTKX01000001">
    <property type="protein sequence ID" value="MBS8263617.1"/>
    <property type="molecule type" value="Genomic_DNA"/>
</dbReference>
<sequence length="75" mass="8970">MAVERVFDDETMNKIYQELANSVTTTSENRLVIDLLYDRPDLSDFCQQSWYLTLPIEDVFLKKRRTHIIELMRNS</sequence>
<evidence type="ECO:0000313" key="1">
    <source>
        <dbReference type="EMBL" id="MBS8263617.1"/>
    </source>
</evidence>
<name>A0A944GVJ7_9BACI</name>
<dbReference type="RefSeq" id="WP_213367170.1">
    <property type="nucleotide sequence ID" value="NZ_QTKX01000001.1"/>
</dbReference>